<protein>
    <submittedName>
        <fullName evidence="1">Uncharacterized protein</fullName>
    </submittedName>
</protein>
<keyword evidence="2" id="KW-1185">Reference proteome</keyword>
<name>A0A5B7FSI9_PORTR</name>
<comment type="caution">
    <text evidence="1">The sequence shown here is derived from an EMBL/GenBank/DDBJ whole genome shotgun (WGS) entry which is preliminary data.</text>
</comment>
<dbReference type="Proteomes" id="UP000324222">
    <property type="component" value="Unassembled WGS sequence"/>
</dbReference>
<evidence type="ECO:0000313" key="2">
    <source>
        <dbReference type="Proteomes" id="UP000324222"/>
    </source>
</evidence>
<dbReference type="AlphaFoldDB" id="A0A5B7FSI9"/>
<organism evidence="1 2">
    <name type="scientific">Portunus trituberculatus</name>
    <name type="common">Swimming crab</name>
    <name type="synonym">Neptunus trituberculatus</name>
    <dbReference type="NCBI Taxonomy" id="210409"/>
    <lineage>
        <taxon>Eukaryota</taxon>
        <taxon>Metazoa</taxon>
        <taxon>Ecdysozoa</taxon>
        <taxon>Arthropoda</taxon>
        <taxon>Crustacea</taxon>
        <taxon>Multicrustacea</taxon>
        <taxon>Malacostraca</taxon>
        <taxon>Eumalacostraca</taxon>
        <taxon>Eucarida</taxon>
        <taxon>Decapoda</taxon>
        <taxon>Pleocyemata</taxon>
        <taxon>Brachyura</taxon>
        <taxon>Eubrachyura</taxon>
        <taxon>Portunoidea</taxon>
        <taxon>Portunidae</taxon>
        <taxon>Portuninae</taxon>
        <taxon>Portunus</taxon>
    </lineage>
</organism>
<gene>
    <name evidence="1" type="ORF">E2C01_042007</name>
</gene>
<evidence type="ECO:0000313" key="1">
    <source>
        <dbReference type="EMBL" id="MPC48239.1"/>
    </source>
</evidence>
<sequence>MRQRTRCCCAQTHSFLSAYLGEVLDELDQHTHGADCPQGVPGEDHWPAPGYSLTLRKMQQMKPLESFLQVSSKSLSVSGFLLLLIDCFKKEVSKHPWN</sequence>
<dbReference type="EMBL" id="VSRR010008180">
    <property type="protein sequence ID" value="MPC48239.1"/>
    <property type="molecule type" value="Genomic_DNA"/>
</dbReference>
<reference evidence="1 2" key="1">
    <citation type="submission" date="2019-05" db="EMBL/GenBank/DDBJ databases">
        <title>Another draft genome of Portunus trituberculatus and its Hox gene families provides insights of decapod evolution.</title>
        <authorList>
            <person name="Jeong J.-H."/>
            <person name="Song I."/>
            <person name="Kim S."/>
            <person name="Choi T."/>
            <person name="Kim D."/>
            <person name="Ryu S."/>
            <person name="Kim W."/>
        </authorList>
    </citation>
    <scope>NUCLEOTIDE SEQUENCE [LARGE SCALE GENOMIC DNA]</scope>
    <source>
        <tissue evidence="1">Muscle</tissue>
    </source>
</reference>
<proteinExistence type="predicted"/>
<accession>A0A5B7FSI9</accession>